<protein>
    <submittedName>
        <fullName evidence="1">Uncharacterized protein</fullName>
    </submittedName>
</protein>
<accession>A0A3P7NAB1</accession>
<evidence type="ECO:0000313" key="2">
    <source>
        <dbReference type="Proteomes" id="UP000281553"/>
    </source>
</evidence>
<dbReference type="OrthoDB" id="10464171at2759"/>
<dbReference type="AlphaFoldDB" id="A0A3P7NAB1"/>
<keyword evidence="2" id="KW-1185">Reference proteome</keyword>
<evidence type="ECO:0000313" key="1">
    <source>
        <dbReference type="EMBL" id="VDN39544.1"/>
    </source>
</evidence>
<reference evidence="1 2" key="1">
    <citation type="submission" date="2018-11" db="EMBL/GenBank/DDBJ databases">
        <authorList>
            <consortium name="Pathogen Informatics"/>
        </authorList>
    </citation>
    <scope>NUCLEOTIDE SEQUENCE [LARGE SCALE GENOMIC DNA]</scope>
</reference>
<dbReference type="EMBL" id="UYRU01095849">
    <property type="protein sequence ID" value="VDN39544.1"/>
    <property type="molecule type" value="Genomic_DNA"/>
</dbReference>
<sequence>MFFLQQNVVEKWAHKKYRSTRDYELRIMTLQNWAISLGRLLGPLRIVYAGALALRLGSFYTCVMTNLRDWIRVYLRFLLESAQSLNSNTTKMMQVRLCMCFSCFSRLSQLPAFEAHP</sequence>
<proteinExistence type="predicted"/>
<dbReference type="Proteomes" id="UP000281553">
    <property type="component" value="Unassembled WGS sequence"/>
</dbReference>
<organism evidence="1 2">
    <name type="scientific">Dibothriocephalus latus</name>
    <name type="common">Fish tapeworm</name>
    <name type="synonym">Diphyllobothrium latum</name>
    <dbReference type="NCBI Taxonomy" id="60516"/>
    <lineage>
        <taxon>Eukaryota</taxon>
        <taxon>Metazoa</taxon>
        <taxon>Spiralia</taxon>
        <taxon>Lophotrochozoa</taxon>
        <taxon>Platyhelminthes</taxon>
        <taxon>Cestoda</taxon>
        <taxon>Eucestoda</taxon>
        <taxon>Diphyllobothriidea</taxon>
        <taxon>Diphyllobothriidae</taxon>
        <taxon>Dibothriocephalus</taxon>
    </lineage>
</organism>
<name>A0A3P7NAB1_DIBLA</name>
<gene>
    <name evidence="1" type="ORF">DILT_LOCUS17923</name>
</gene>